<dbReference type="OrthoDB" id="3559782at2759"/>
<dbReference type="InParanoid" id="A0A2J6TGB0"/>
<sequence>MSSYPSSTCATNGSVKSIPHTYGTSTSESQCTERDQQTPQNPSPSTSTSVDQHKLSTPPIASYLQDPATSHVEPRHTSPQESSRIYTERLSYLKGVDKALEL</sequence>
<name>A0A2J6TGB0_9HELO</name>
<reference evidence="2 3" key="1">
    <citation type="submission" date="2016-04" db="EMBL/GenBank/DDBJ databases">
        <title>A degradative enzymes factory behind the ericoid mycorrhizal symbiosis.</title>
        <authorList>
            <consortium name="DOE Joint Genome Institute"/>
            <person name="Martino E."/>
            <person name="Morin E."/>
            <person name="Grelet G."/>
            <person name="Kuo A."/>
            <person name="Kohler A."/>
            <person name="Daghino S."/>
            <person name="Barry K."/>
            <person name="Choi C."/>
            <person name="Cichocki N."/>
            <person name="Clum A."/>
            <person name="Copeland A."/>
            <person name="Hainaut M."/>
            <person name="Haridas S."/>
            <person name="Labutti K."/>
            <person name="Lindquist E."/>
            <person name="Lipzen A."/>
            <person name="Khouja H.-R."/>
            <person name="Murat C."/>
            <person name="Ohm R."/>
            <person name="Olson A."/>
            <person name="Spatafora J."/>
            <person name="Veneault-Fourrey C."/>
            <person name="Henrissat B."/>
            <person name="Grigoriev I."/>
            <person name="Martin F."/>
            <person name="Perotto S."/>
        </authorList>
    </citation>
    <scope>NUCLEOTIDE SEQUENCE [LARGE SCALE GENOMIC DNA]</scope>
    <source>
        <strain evidence="2 3">E</strain>
    </source>
</reference>
<dbReference type="RefSeq" id="XP_024738892.1">
    <property type="nucleotide sequence ID" value="XM_024872173.1"/>
</dbReference>
<feature type="compositionally biased region" description="Low complexity" evidence="1">
    <location>
        <begin position="37"/>
        <end position="49"/>
    </location>
</feature>
<accession>A0A2J6TGB0</accession>
<feature type="compositionally biased region" description="Polar residues" evidence="1">
    <location>
        <begin position="1"/>
        <end position="15"/>
    </location>
</feature>
<dbReference type="AlphaFoldDB" id="A0A2J6TGB0"/>
<protein>
    <submittedName>
        <fullName evidence="2">Uncharacterized protein</fullName>
    </submittedName>
</protein>
<dbReference type="EMBL" id="KZ613785">
    <property type="protein sequence ID" value="PMD61988.1"/>
    <property type="molecule type" value="Genomic_DNA"/>
</dbReference>
<proteinExistence type="predicted"/>
<evidence type="ECO:0000256" key="1">
    <source>
        <dbReference type="SAM" id="MobiDB-lite"/>
    </source>
</evidence>
<keyword evidence="3" id="KW-1185">Reference proteome</keyword>
<gene>
    <name evidence="2" type="ORF">K444DRAFT_360155</name>
</gene>
<organism evidence="2 3">
    <name type="scientific">Hyaloscypha bicolor E</name>
    <dbReference type="NCBI Taxonomy" id="1095630"/>
    <lineage>
        <taxon>Eukaryota</taxon>
        <taxon>Fungi</taxon>
        <taxon>Dikarya</taxon>
        <taxon>Ascomycota</taxon>
        <taxon>Pezizomycotina</taxon>
        <taxon>Leotiomycetes</taxon>
        <taxon>Helotiales</taxon>
        <taxon>Hyaloscyphaceae</taxon>
        <taxon>Hyaloscypha</taxon>
        <taxon>Hyaloscypha bicolor</taxon>
    </lineage>
</organism>
<evidence type="ECO:0000313" key="2">
    <source>
        <dbReference type="EMBL" id="PMD61988.1"/>
    </source>
</evidence>
<evidence type="ECO:0000313" key="3">
    <source>
        <dbReference type="Proteomes" id="UP000235371"/>
    </source>
</evidence>
<dbReference type="Proteomes" id="UP000235371">
    <property type="component" value="Unassembled WGS sequence"/>
</dbReference>
<dbReference type="GeneID" id="36580254"/>
<feature type="region of interest" description="Disordered" evidence="1">
    <location>
        <begin position="1"/>
        <end position="86"/>
    </location>
</feature>